<dbReference type="Proteomes" id="UP000324351">
    <property type="component" value="Unassembled WGS sequence"/>
</dbReference>
<dbReference type="EMBL" id="VUJW01000015">
    <property type="protein sequence ID" value="KAA1424072.1"/>
    <property type="molecule type" value="Genomic_DNA"/>
</dbReference>
<reference evidence="2 3" key="2">
    <citation type="submission" date="2019-09" db="EMBL/GenBank/DDBJ databases">
        <authorList>
            <person name="Jin C."/>
        </authorList>
    </citation>
    <scope>NUCLEOTIDE SEQUENCE [LARGE SCALE GENOMIC DNA]</scope>
    <source>
        <strain evidence="2 3">BN140041</strain>
    </source>
</reference>
<dbReference type="RefSeq" id="WP_149752202.1">
    <property type="nucleotide sequence ID" value="NZ_VUJW01000015.1"/>
</dbReference>
<reference evidence="2 3" key="1">
    <citation type="submission" date="2019-09" db="EMBL/GenBank/DDBJ databases">
        <title>Nocardioides panacisoli sp. nov., isolated from the soil of a ginseng field.</title>
        <authorList>
            <person name="Cho C."/>
        </authorList>
    </citation>
    <scope>NUCLEOTIDE SEQUENCE [LARGE SCALE GENOMIC DNA]</scope>
    <source>
        <strain evidence="2 3">BN140041</strain>
    </source>
</reference>
<accession>A0A5B1LTS3</accession>
<proteinExistence type="predicted"/>
<keyword evidence="3" id="KW-1185">Reference proteome</keyword>
<feature type="compositionally biased region" description="Basic and acidic residues" evidence="1">
    <location>
        <begin position="102"/>
        <end position="124"/>
    </location>
</feature>
<protein>
    <submittedName>
        <fullName evidence="2">Uncharacterized protein</fullName>
    </submittedName>
</protein>
<feature type="region of interest" description="Disordered" evidence="1">
    <location>
        <begin position="80"/>
        <end position="124"/>
    </location>
</feature>
<evidence type="ECO:0000313" key="2">
    <source>
        <dbReference type="EMBL" id="KAA1424072.1"/>
    </source>
</evidence>
<comment type="caution">
    <text evidence="2">The sequence shown here is derived from an EMBL/GenBank/DDBJ whole genome shotgun (WGS) entry which is preliminary data.</text>
</comment>
<dbReference type="AlphaFoldDB" id="A0A5B1LTS3"/>
<organism evidence="2 3">
    <name type="scientific">Nocardioides antri</name>
    <dbReference type="NCBI Taxonomy" id="2607659"/>
    <lineage>
        <taxon>Bacteria</taxon>
        <taxon>Bacillati</taxon>
        <taxon>Actinomycetota</taxon>
        <taxon>Actinomycetes</taxon>
        <taxon>Propionibacteriales</taxon>
        <taxon>Nocardioidaceae</taxon>
        <taxon>Nocardioides</taxon>
    </lineage>
</organism>
<evidence type="ECO:0000256" key="1">
    <source>
        <dbReference type="SAM" id="MobiDB-lite"/>
    </source>
</evidence>
<sequence length="124" mass="13508">MGRFVITIPPVSIARELWRFGEPELAIRAVDLTPVEAADIGERAGALHESGDATRLWPGGPSGVMPAVLLAAIEHLEGRPRPCGRTRRLPEKNLPASLQVSEAERWSASESVAREMDRRLHGSP</sequence>
<name>A0A5B1LTS3_9ACTN</name>
<gene>
    <name evidence="2" type="ORF">F0U47_19700</name>
</gene>
<evidence type="ECO:0000313" key="3">
    <source>
        <dbReference type="Proteomes" id="UP000324351"/>
    </source>
</evidence>